<feature type="coiled-coil region" evidence="1">
    <location>
        <begin position="28"/>
        <end position="55"/>
    </location>
</feature>
<evidence type="ECO:0000256" key="2">
    <source>
        <dbReference type="SAM" id="MobiDB-lite"/>
    </source>
</evidence>
<proteinExistence type="predicted"/>
<feature type="compositionally biased region" description="Low complexity" evidence="2">
    <location>
        <begin position="57"/>
        <end position="66"/>
    </location>
</feature>
<dbReference type="EMBL" id="JAAMPC010000006">
    <property type="protein sequence ID" value="KAG2309627.1"/>
    <property type="molecule type" value="Genomic_DNA"/>
</dbReference>
<dbReference type="OrthoDB" id="6270329at2759"/>
<evidence type="ECO:0000256" key="1">
    <source>
        <dbReference type="SAM" id="Coils"/>
    </source>
</evidence>
<comment type="caution">
    <text evidence="3">The sequence shown here is derived from an EMBL/GenBank/DDBJ whole genome shotgun (WGS) entry which is preliminary data.</text>
</comment>
<name>A0A8X8ASW2_BRACI</name>
<evidence type="ECO:0000313" key="4">
    <source>
        <dbReference type="Proteomes" id="UP000886595"/>
    </source>
</evidence>
<dbReference type="Proteomes" id="UP000886595">
    <property type="component" value="Unassembled WGS sequence"/>
</dbReference>
<dbReference type="AlphaFoldDB" id="A0A8X8ASW2"/>
<organism evidence="3 4">
    <name type="scientific">Brassica carinata</name>
    <name type="common">Ethiopian mustard</name>
    <name type="synonym">Abyssinian cabbage</name>
    <dbReference type="NCBI Taxonomy" id="52824"/>
    <lineage>
        <taxon>Eukaryota</taxon>
        <taxon>Viridiplantae</taxon>
        <taxon>Streptophyta</taxon>
        <taxon>Embryophyta</taxon>
        <taxon>Tracheophyta</taxon>
        <taxon>Spermatophyta</taxon>
        <taxon>Magnoliopsida</taxon>
        <taxon>eudicotyledons</taxon>
        <taxon>Gunneridae</taxon>
        <taxon>Pentapetalae</taxon>
        <taxon>rosids</taxon>
        <taxon>malvids</taxon>
        <taxon>Brassicales</taxon>
        <taxon>Brassicaceae</taxon>
        <taxon>Brassiceae</taxon>
        <taxon>Brassica</taxon>
    </lineage>
</organism>
<feature type="region of interest" description="Disordered" evidence="2">
    <location>
        <begin position="55"/>
        <end position="78"/>
    </location>
</feature>
<protein>
    <submittedName>
        <fullName evidence="3">Uncharacterized protein</fullName>
    </submittedName>
</protein>
<accession>A0A8X8ASW2</accession>
<gene>
    <name evidence="3" type="ORF">Bca52824_029375</name>
</gene>
<evidence type="ECO:0000313" key="3">
    <source>
        <dbReference type="EMBL" id="KAG2309627.1"/>
    </source>
</evidence>
<feature type="region of interest" description="Disordered" evidence="2">
    <location>
        <begin position="1"/>
        <end position="23"/>
    </location>
</feature>
<keyword evidence="1" id="KW-0175">Coiled coil</keyword>
<reference evidence="3 4" key="1">
    <citation type="submission" date="2020-02" db="EMBL/GenBank/DDBJ databases">
        <authorList>
            <person name="Ma Q."/>
            <person name="Huang Y."/>
            <person name="Song X."/>
            <person name="Pei D."/>
        </authorList>
    </citation>
    <scope>NUCLEOTIDE SEQUENCE [LARGE SCALE GENOMIC DNA]</scope>
    <source>
        <strain evidence="3">Sxm20200214</strain>
        <tissue evidence="3">Leaf</tissue>
    </source>
</reference>
<keyword evidence="4" id="KW-1185">Reference proteome</keyword>
<sequence>MLTSVQAETTELDLNQNPSPGSEISTWLNELETAHSRIEERIRQLEVIVSRIRQRETTTATTPARALVPSNKHRDSTVGVIHERYRERQVENGDNKTYLIAKALNMERASSTVPGGYFDK</sequence>